<gene>
    <name evidence="1" type="ORF">AXF42_Ash020356</name>
</gene>
<dbReference type="PANTHER" id="PTHR34282:SF2">
    <property type="entry name" value="DUF3741 DOMAIN-CONTAINING PROTEIN"/>
    <property type="match status" value="1"/>
</dbReference>
<dbReference type="AlphaFoldDB" id="A0A2I0BAB0"/>
<sequence length="280" mass="32180">MREFFSSTKPDDLKSKDRKMNCTQSETCVIARRSNIISPADAITEWAKRASENSPNKEKIKKDPRIINEVMPKAFRTGRYCALSEQSCKISHSKSATKEPFEVKYHLINLLLGSQSFCNQAHGLYGTSTIHQTWCHHQTSNQHKLSTDFLLLDCAEEMIRKGHEMKLSLGQMLRKHTESQSSHQFLIALVEDISSGMKKLASYADEFAFCEESLNNMLAKDLQCNERMLNAIWDDGWDYWIVTDEGDEVVFELEEKLIAGLLVEIVKDLIFYGARRLSWE</sequence>
<name>A0A2I0BAB0_9ASPA</name>
<protein>
    <recommendedName>
        <fullName evidence="3">DUF4378 domain-containing protein</fullName>
    </recommendedName>
</protein>
<organism evidence="1 2">
    <name type="scientific">Apostasia shenzhenica</name>
    <dbReference type="NCBI Taxonomy" id="1088818"/>
    <lineage>
        <taxon>Eukaryota</taxon>
        <taxon>Viridiplantae</taxon>
        <taxon>Streptophyta</taxon>
        <taxon>Embryophyta</taxon>
        <taxon>Tracheophyta</taxon>
        <taxon>Spermatophyta</taxon>
        <taxon>Magnoliopsida</taxon>
        <taxon>Liliopsida</taxon>
        <taxon>Asparagales</taxon>
        <taxon>Orchidaceae</taxon>
        <taxon>Apostasioideae</taxon>
        <taxon>Apostasia</taxon>
    </lineage>
</organism>
<proteinExistence type="predicted"/>
<dbReference type="Proteomes" id="UP000236161">
    <property type="component" value="Unassembled WGS sequence"/>
</dbReference>
<evidence type="ECO:0000313" key="1">
    <source>
        <dbReference type="EMBL" id="PKA64732.1"/>
    </source>
</evidence>
<evidence type="ECO:0000313" key="2">
    <source>
        <dbReference type="Proteomes" id="UP000236161"/>
    </source>
</evidence>
<dbReference type="STRING" id="1088818.A0A2I0BAB0"/>
<evidence type="ECO:0008006" key="3">
    <source>
        <dbReference type="Google" id="ProtNLM"/>
    </source>
</evidence>
<dbReference type="PANTHER" id="PTHR34282">
    <property type="entry name" value="OS01G0228800 PROTEIN-RELATED"/>
    <property type="match status" value="1"/>
</dbReference>
<dbReference type="OrthoDB" id="1079501at2759"/>
<keyword evidence="2" id="KW-1185">Reference proteome</keyword>
<accession>A0A2I0BAB0</accession>
<dbReference type="EMBL" id="KZ451902">
    <property type="protein sequence ID" value="PKA64732.1"/>
    <property type="molecule type" value="Genomic_DNA"/>
</dbReference>
<reference evidence="1 2" key="1">
    <citation type="journal article" date="2017" name="Nature">
        <title>The Apostasia genome and the evolution of orchids.</title>
        <authorList>
            <person name="Zhang G.Q."/>
            <person name="Liu K.W."/>
            <person name="Li Z."/>
            <person name="Lohaus R."/>
            <person name="Hsiao Y.Y."/>
            <person name="Niu S.C."/>
            <person name="Wang J.Y."/>
            <person name="Lin Y.C."/>
            <person name="Xu Q."/>
            <person name="Chen L.J."/>
            <person name="Yoshida K."/>
            <person name="Fujiwara S."/>
            <person name="Wang Z.W."/>
            <person name="Zhang Y.Q."/>
            <person name="Mitsuda N."/>
            <person name="Wang M."/>
            <person name="Liu G.H."/>
            <person name="Pecoraro L."/>
            <person name="Huang H.X."/>
            <person name="Xiao X.J."/>
            <person name="Lin M."/>
            <person name="Wu X.Y."/>
            <person name="Wu W.L."/>
            <person name="Chen Y.Y."/>
            <person name="Chang S.B."/>
            <person name="Sakamoto S."/>
            <person name="Ohme-Takagi M."/>
            <person name="Yagi M."/>
            <person name="Zeng S.J."/>
            <person name="Shen C.Y."/>
            <person name="Yeh C.M."/>
            <person name="Luo Y.B."/>
            <person name="Tsai W.C."/>
            <person name="Van de Peer Y."/>
            <person name="Liu Z.J."/>
        </authorList>
    </citation>
    <scope>NUCLEOTIDE SEQUENCE [LARGE SCALE GENOMIC DNA]</scope>
    <source>
        <strain evidence="2">cv. Shenzhen</strain>
        <tissue evidence="1">Stem</tissue>
    </source>
</reference>